<evidence type="ECO:0000313" key="3">
    <source>
        <dbReference type="Proteomes" id="UP000326939"/>
    </source>
</evidence>
<gene>
    <name evidence="2" type="ORF">DKX38_017456</name>
</gene>
<name>A0A5N5KV98_9ROSI</name>
<comment type="caution">
    <text evidence="2">The sequence shown here is derived from an EMBL/GenBank/DDBJ whole genome shotgun (WGS) entry which is preliminary data.</text>
</comment>
<accession>A0A5N5KV98</accession>
<dbReference type="AlphaFoldDB" id="A0A5N5KV98"/>
<proteinExistence type="predicted"/>
<feature type="compositionally biased region" description="Polar residues" evidence="1">
    <location>
        <begin position="78"/>
        <end position="100"/>
    </location>
</feature>
<sequence>MARDRDVDPWAVIDKQRQAMARMEAMIQQLVGGPLAPANGGPRNHPRMEPPPMVSRNRPYVDDNDDESEEETPDARENQLQGRNQPEFAYNQSTSQTMGTSPYEMGYG</sequence>
<feature type="compositionally biased region" description="Acidic residues" evidence="1">
    <location>
        <begin position="62"/>
        <end position="72"/>
    </location>
</feature>
<evidence type="ECO:0000313" key="2">
    <source>
        <dbReference type="EMBL" id="KAB5534370.1"/>
    </source>
</evidence>
<protein>
    <submittedName>
        <fullName evidence="2">Uncharacterized protein</fullName>
    </submittedName>
</protein>
<evidence type="ECO:0000256" key="1">
    <source>
        <dbReference type="SAM" id="MobiDB-lite"/>
    </source>
</evidence>
<feature type="region of interest" description="Disordered" evidence="1">
    <location>
        <begin position="32"/>
        <end position="108"/>
    </location>
</feature>
<reference evidence="3" key="1">
    <citation type="journal article" date="2019" name="Gigascience">
        <title>De novo genome assembly of the endangered Acer yangbiense, a plant species with extremely small populations endemic to Yunnan Province, China.</title>
        <authorList>
            <person name="Yang J."/>
            <person name="Wariss H.M."/>
            <person name="Tao L."/>
            <person name="Zhang R."/>
            <person name="Yun Q."/>
            <person name="Hollingsworth P."/>
            <person name="Dao Z."/>
            <person name="Luo G."/>
            <person name="Guo H."/>
            <person name="Ma Y."/>
            <person name="Sun W."/>
        </authorList>
    </citation>
    <scope>NUCLEOTIDE SEQUENCE [LARGE SCALE GENOMIC DNA]</scope>
    <source>
        <strain evidence="3">cv. br00</strain>
    </source>
</reference>
<keyword evidence="3" id="KW-1185">Reference proteome</keyword>
<dbReference type="EMBL" id="VDCV01000011">
    <property type="protein sequence ID" value="KAB5534370.1"/>
    <property type="molecule type" value="Genomic_DNA"/>
</dbReference>
<organism evidence="2 3">
    <name type="scientific">Salix brachista</name>
    <dbReference type="NCBI Taxonomy" id="2182728"/>
    <lineage>
        <taxon>Eukaryota</taxon>
        <taxon>Viridiplantae</taxon>
        <taxon>Streptophyta</taxon>
        <taxon>Embryophyta</taxon>
        <taxon>Tracheophyta</taxon>
        <taxon>Spermatophyta</taxon>
        <taxon>Magnoliopsida</taxon>
        <taxon>eudicotyledons</taxon>
        <taxon>Gunneridae</taxon>
        <taxon>Pentapetalae</taxon>
        <taxon>rosids</taxon>
        <taxon>fabids</taxon>
        <taxon>Malpighiales</taxon>
        <taxon>Salicaceae</taxon>
        <taxon>Saliceae</taxon>
        <taxon>Salix</taxon>
    </lineage>
</organism>
<dbReference type="Proteomes" id="UP000326939">
    <property type="component" value="Chromosome 11"/>
</dbReference>